<dbReference type="Gene3D" id="3.40.190.10">
    <property type="entry name" value="Periplasmic binding protein-like II"/>
    <property type="match status" value="2"/>
</dbReference>
<evidence type="ECO:0000256" key="2">
    <source>
        <dbReference type="ARBA" id="ARBA00023015"/>
    </source>
</evidence>
<keyword evidence="7" id="KW-1185">Reference proteome</keyword>
<dbReference type="Pfam" id="PF03466">
    <property type="entry name" value="LysR_substrate"/>
    <property type="match status" value="1"/>
</dbReference>
<keyword evidence="4" id="KW-0804">Transcription</keyword>
<gene>
    <name evidence="6" type="ORF">CSO01_02110</name>
</gene>
<dbReference type="AlphaFoldDB" id="A0A512P8G3"/>
<dbReference type="GO" id="GO:0003700">
    <property type="term" value="F:DNA-binding transcription factor activity"/>
    <property type="evidence" value="ECO:0007669"/>
    <property type="project" value="InterPro"/>
</dbReference>
<dbReference type="InterPro" id="IPR036388">
    <property type="entry name" value="WH-like_DNA-bd_sf"/>
</dbReference>
<evidence type="ECO:0000313" key="7">
    <source>
        <dbReference type="Proteomes" id="UP000321798"/>
    </source>
</evidence>
<evidence type="ECO:0000256" key="3">
    <source>
        <dbReference type="ARBA" id="ARBA00023125"/>
    </source>
</evidence>
<keyword evidence="2" id="KW-0805">Transcription regulation</keyword>
<dbReference type="Pfam" id="PF00126">
    <property type="entry name" value="HTH_1"/>
    <property type="match status" value="1"/>
</dbReference>
<dbReference type="InterPro" id="IPR036390">
    <property type="entry name" value="WH_DNA-bd_sf"/>
</dbReference>
<dbReference type="InterPro" id="IPR005119">
    <property type="entry name" value="LysR_subst-bd"/>
</dbReference>
<dbReference type="InterPro" id="IPR000847">
    <property type="entry name" value="LysR_HTH_N"/>
</dbReference>
<organism evidence="6 7">
    <name type="scientific">Cellulomonas soli</name>
    <dbReference type="NCBI Taxonomy" id="931535"/>
    <lineage>
        <taxon>Bacteria</taxon>
        <taxon>Bacillati</taxon>
        <taxon>Actinomycetota</taxon>
        <taxon>Actinomycetes</taxon>
        <taxon>Micrococcales</taxon>
        <taxon>Cellulomonadaceae</taxon>
        <taxon>Cellulomonas</taxon>
    </lineage>
</organism>
<protein>
    <submittedName>
        <fullName evidence="6">LysR family transcriptional regulator</fullName>
    </submittedName>
</protein>
<evidence type="ECO:0000313" key="6">
    <source>
        <dbReference type="EMBL" id="GEP67496.1"/>
    </source>
</evidence>
<dbReference type="PROSITE" id="PS50931">
    <property type="entry name" value="HTH_LYSR"/>
    <property type="match status" value="1"/>
</dbReference>
<dbReference type="PANTHER" id="PTHR30126">
    <property type="entry name" value="HTH-TYPE TRANSCRIPTIONAL REGULATOR"/>
    <property type="match status" value="1"/>
</dbReference>
<dbReference type="SUPFAM" id="SSF53850">
    <property type="entry name" value="Periplasmic binding protein-like II"/>
    <property type="match status" value="1"/>
</dbReference>
<dbReference type="Proteomes" id="UP000321798">
    <property type="component" value="Unassembled WGS sequence"/>
</dbReference>
<evidence type="ECO:0000259" key="5">
    <source>
        <dbReference type="PROSITE" id="PS50931"/>
    </source>
</evidence>
<accession>A0A512P8G3</accession>
<feature type="domain" description="HTH lysR-type" evidence="5">
    <location>
        <begin position="16"/>
        <end position="73"/>
    </location>
</feature>
<evidence type="ECO:0000256" key="4">
    <source>
        <dbReference type="ARBA" id="ARBA00023163"/>
    </source>
</evidence>
<dbReference type="EMBL" id="BKAL01000001">
    <property type="protein sequence ID" value="GEP67496.1"/>
    <property type="molecule type" value="Genomic_DNA"/>
</dbReference>
<dbReference type="PANTHER" id="PTHR30126:SF39">
    <property type="entry name" value="HTH-TYPE TRANSCRIPTIONAL REGULATOR CYSL"/>
    <property type="match status" value="1"/>
</dbReference>
<dbReference type="Gene3D" id="1.10.10.10">
    <property type="entry name" value="Winged helix-like DNA-binding domain superfamily/Winged helix DNA-binding domain"/>
    <property type="match status" value="1"/>
</dbReference>
<dbReference type="PRINTS" id="PR00039">
    <property type="entry name" value="HTHLYSR"/>
</dbReference>
<sequence>MTLTPAPATVRARADVDLNLLRTFLAVYRAGSLTAAAPLLRLSQPTVTTQLRTLEQHLDRELFTRLPRGVEPTPIAHELAAQVAAHLDALATLDGPAGLEGQGGTPGARRSTVHLAGPAELVCTRILPALAPLVADGLQLHVATGLTDQLLDELRTGQHELVVSTRRPTGRALTCVPLDLEEFVLVTTPAWRQRVDARLQEHGACVVVHDVPLVAYADDLPIARRYWRTVFGKRLSARASLTVPDLRGAVAAVAAGAGCSVLPRYLCEAEIAAGRLVVLHEPDEAPTNRNHLVLRPGAEANPDVLLVRDRLVQAAARGW</sequence>
<dbReference type="RefSeq" id="WP_179561608.1">
    <property type="nucleotide sequence ID" value="NZ_BAABBJ010000005.1"/>
</dbReference>
<comment type="similarity">
    <text evidence="1">Belongs to the LysR transcriptional regulatory family.</text>
</comment>
<name>A0A512P8G3_9CELL</name>
<comment type="caution">
    <text evidence="6">The sequence shown here is derived from an EMBL/GenBank/DDBJ whole genome shotgun (WGS) entry which is preliminary data.</text>
</comment>
<evidence type="ECO:0000256" key="1">
    <source>
        <dbReference type="ARBA" id="ARBA00009437"/>
    </source>
</evidence>
<dbReference type="SUPFAM" id="SSF46785">
    <property type="entry name" value="Winged helix' DNA-binding domain"/>
    <property type="match status" value="1"/>
</dbReference>
<reference evidence="6 7" key="1">
    <citation type="submission" date="2019-07" db="EMBL/GenBank/DDBJ databases">
        <title>Whole genome shotgun sequence of Cellulomonas soli NBRC 109434.</title>
        <authorList>
            <person name="Hosoyama A."/>
            <person name="Uohara A."/>
            <person name="Ohji S."/>
            <person name="Ichikawa N."/>
        </authorList>
    </citation>
    <scope>NUCLEOTIDE SEQUENCE [LARGE SCALE GENOMIC DNA]</scope>
    <source>
        <strain evidence="6 7">NBRC 109434</strain>
    </source>
</reference>
<keyword evidence="3" id="KW-0238">DNA-binding</keyword>
<dbReference type="GO" id="GO:0000976">
    <property type="term" value="F:transcription cis-regulatory region binding"/>
    <property type="evidence" value="ECO:0007669"/>
    <property type="project" value="TreeGrafter"/>
</dbReference>
<proteinExistence type="inferred from homology"/>